<dbReference type="Pfam" id="PF26078">
    <property type="entry name" value="Baseplate_J_M"/>
    <property type="match status" value="1"/>
</dbReference>
<dbReference type="RefSeq" id="WP_319835810.1">
    <property type="nucleotide sequence ID" value="NZ_CP137624.1"/>
</dbReference>
<dbReference type="InterPro" id="IPR058530">
    <property type="entry name" value="Baseplate_J-like_C"/>
</dbReference>
<name>A0ABZ0RQU1_9BACI</name>
<evidence type="ECO:0000313" key="5">
    <source>
        <dbReference type="Proteomes" id="UP001322664"/>
    </source>
</evidence>
<dbReference type="Pfam" id="PF26079">
    <property type="entry name" value="Baseplate_J_C"/>
    <property type="match status" value="1"/>
</dbReference>
<dbReference type="PANTHER" id="PTHR37829:SF3">
    <property type="entry name" value="PROTEIN JAYE-RELATED"/>
    <property type="match status" value="1"/>
</dbReference>
<evidence type="ECO:0000256" key="1">
    <source>
        <dbReference type="ARBA" id="ARBA00038087"/>
    </source>
</evidence>
<dbReference type="InterPro" id="IPR058531">
    <property type="entry name" value="Baseplate_J_M"/>
</dbReference>
<accession>A0ABZ0RQU1</accession>
<feature type="domain" description="Baseplate J-like central" evidence="2">
    <location>
        <begin position="176"/>
        <end position="256"/>
    </location>
</feature>
<organism evidence="4 5">
    <name type="scientific">Lysinibacillus louembei</name>
    <dbReference type="NCBI Taxonomy" id="1470088"/>
    <lineage>
        <taxon>Bacteria</taxon>
        <taxon>Bacillati</taxon>
        <taxon>Bacillota</taxon>
        <taxon>Bacilli</taxon>
        <taxon>Bacillales</taxon>
        <taxon>Bacillaceae</taxon>
        <taxon>Lysinibacillus</taxon>
    </lineage>
</organism>
<evidence type="ECO:0000313" key="4">
    <source>
        <dbReference type="EMBL" id="WPK10599.1"/>
    </source>
</evidence>
<dbReference type="PANTHER" id="PTHR37829">
    <property type="entry name" value="PHAGE-LIKE ELEMENT PBSX PROTEIN XKDT"/>
    <property type="match status" value="1"/>
</dbReference>
<feature type="domain" description="Baseplate J-like C-terminal" evidence="3">
    <location>
        <begin position="262"/>
        <end position="350"/>
    </location>
</feature>
<evidence type="ECO:0000259" key="3">
    <source>
        <dbReference type="Pfam" id="PF26079"/>
    </source>
</evidence>
<gene>
    <name evidence="4" type="ORF">R6U77_11975</name>
</gene>
<evidence type="ECO:0000259" key="2">
    <source>
        <dbReference type="Pfam" id="PF26078"/>
    </source>
</evidence>
<dbReference type="EMBL" id="CP137624">
    <property type="protein sequence ID" value="WPK10599.1"/>
    <property type="molecule type" value="Genomic_DNA"/>
</dbReference>
<keyword evidence="5" id="KW-1185">Reference proteome</keyword>
<dbReference type="InterPro" id="IPR052399">
    <property type="entry name" value="Phage_Baseplate_Assmbl_Protein"/>
</dbReference>
<reference evidence="4 5" key="1">
    <citation type="submission" date="2023-09" db="EMBL/GenBank/DDBJ databases">
        <authorList>
            <person name="Page C.A."/>
            <person name="Perez-Diaz I.M."/>
        </authorList>
    </citation>
    <scope>NUCLEOTIDE SEQUENCE [LARGE SCALE GENOMIC DNA]</scope>
    <source>
        <strain evidence="4 5">Ll15</strain>
    </source>
</reference>
<proteinExistence type="inferred from homology"/>
<protein>
    <submittedName>
        <fullName evidence="4">Baseplate J/gp47 family protein</fullName>
    </submittedName>
</protein>
<dbReference type="Proteomes" id="UP001322664">
    <property type="component" value="Chromosome"/>
</dbReference>
<sequence length="352" mass="39325">MFERETFEAIIERMLERVSHDVDKREGSIIYDAGAMTAKELQEMYIALDGVILETFPETASRPNLIRRAAEYGVYPYPATHAILKGEFNQDIPIGSRFSLDELNYIVIQRIGVGVYEMQCEEIGSIGNTQFGQLIPIDYIDGLQRAELTELLIPGEEEEPTEDFRVRFFLTRNQVPYGGNRDDYKQKVMEIPGVGGVKPYRTPSGGGTVGLTIIDSNYEPPSQAVIDEVQTFIDPIPNNGEGLGIAPYGHRVTVQAVETVTVDLSMKLVLNGATIGQVQTDIEEITEAYFLEQRKAWDKEDFLIVRQLQIESRILEVAGVNDVLQSTINQVNSNLLLTASQIPVLGTVTLYE</sequence>
<comment type="similarity">
    <text evidence="1">Belongs to the Mu gp47/PBSX XkdT family.</text>
</comment>